<dbReference type="SMART" id="SM00984">
    <property type="entry name" value="UDPG_MGDP_dh_C"/>
    <property type="match status" value="1"/>
</dbReference>
<dbReference type="GO" id="GO:0000271">
    <property type="term" value="P:polysaccharide biosynthetic process"/>
    <property type="evidence" value="ECO:0007669"/>
    <property type="project" value="InterPro"/>
</dbReference>
<dbReference type="PANTHER" id="PTHR43491">
    <property type="entry name" value="UDP-N-ACETYL-D-MANNOSAMINE DEHYDROGENASE"/>
    <property type="match status" value="1"/>
</dbReference>
<keyword evidence="1 5" id="KW-0560">Oxidoreductase</keyword>
<evidence type="ECO:0000259" key="4">
    <source>
        <dbReference type="SMART" id="SM00984"/>
    </source>
</evidence>
<dbReference type="NCBIfam" id="NF008286">
    <property type="entry name" value="PRK11064.1"/>
    <property type="match status" value="1"/>
</dbReference>
<dbReference type="Proteomes" id="UP000071641">
    <property type="component" value="Unassembled WGS sequence"/>
</dbReference>
<gene>
    <name evidence="5" type="primary">wbpA_1</name>
    <name evidence="5" type="ORF">GCE9029_01809</name>
</gene>
<dbReference type="InterPro" id="IPR036220">
    <property type="entry name" value="UDP-Glc/GDP-Man_DH_C_sf"/>
</dbReference>
<protein>
    <submittedName>
        <fullName evidence="5">UDP-N-acetyl-D-glucosamine 6-dehydrogenase</fullName>
        <ecNumber evidence="5">1.1.1.136</ecNumber>
    </submittedName>
</protein>
<dbReference type="GO" id="GO:0051287">
    <property type="term" value="F:NAD binding"/>
    <property type="evidence" value="ECO:0007669"/>
    <property type="project" value="InterPro"/>
</dbReference>
<dbReference type="EMBL" id="FIZX01000001">
    <property type="protein sequence ID" value="CZF80037.1"/>
    <property type="molecule type" value="Genomic_DNA"/>
</dbReference>
<evidence type="ECO:0000313" key="6">
    <source>
        <dbReference type="Proteomes" id="UP000071641"/>
    </source>
</evidence>
<dbReference type="SUPFAM" id="SSF52413">
    <property type="entry name" value="UDP-glucose/GDP-mannose dehydrogenase C-terminal domain"/>
    <property type="match status" value="1"/>
</dbReference>
<dbReference type="Pfam" id="PF03721">
    <property type="entry name" value="UDPG_MGDP_dh_N"/>
    <property type="match status" value="1"/>
</dbReference>
<name>A0A128EZT3_9GAMM</name>
<dbReference type="InterPro" id="IPR014027">
    <property type="entry name" value="UDP-Glc/GDP-Man_DH_C"/>
</dbReference>
<dbReference type="STRING" id="1796497.GCE9029_01809"/>
<dbReference type="FunFam" id="3.40.50.720:FF:000139">
    <property type="entry name" value="UDP-N-acetyl-D-mannosamine dehydrogenase"/>
    <property type="match status" value="1"/>
</dbReference>
<keyword evidence="2" id="KW-0520">NAD</keyword>
<feature type="domain" description="UDP-glucose/GDP-mannose dehydrogenase C-terminal" evidence="4">
    <location>
        <begin position="316"/>
        <end position="413"/>
    </location>
</feature>
<dbReference type="InterPro" id="IPR014026">
    <property type="entry name" value="UDP-Glc/GDP-Man_DH_dimer"/>
</dbReference>
<dbReference type="Pfam" id="PF03720">
    <property type="entry name" value="UDPG_MGDP_dh_C"/>
    <property type="match status" value="1"/>
</dbReference>
<keyword evidence="6" id="KW-1185">Reference proteome</keyword>
<dbReference type="Gene3D" id="3.40.50.720">
    <property type="entry name" value="NAD(P)-binding Rossmann-like Domain"/>
    <property type="match status" value="2"/>
</dbReference>
<dbReference type="PIRSF" id="PIRSF500136">
    <property type="entry name" value="UDP_ManNAc_DH"/>
    <property type="match status" value="1"/>
</dbReference>
<proteinExistence type="inferred from homology"/>
<dbReference type="AlphaFoldDB" id="A0A128EZT3"/>
<reference evidence="6" key="1">
    <citation type="submission" date="2016-02" db="EMBL/GenBank/DDBJ databases">
        <authorList>
            <person name="Rodrigo-Torres Lidia"/>
            <person name="Arahal R.David."/>
        </authorList>
    </citation>
    <scope>NUCLEOTIDE SEQUENCE [LARGE SCALE GENOMIC DNA]</scope>
    <source>
        <strain evidence="6">CECT 9029</strain>
    </source>
</reference>
<dbReference type="SUPFAM" id="SSF48179">
    <property type="entry name" value="6-phosphogluconate dehydrogenase C-terminal domain-like"/>
    <property type="match status" value="1"/>
</dbReference>
<dbReference type="InterPro" id="IPR028359">
    <property type="entry name" value="UDP_ManNAc/GlcNAc_DH"/>
</dbReference>
<comment type="similarity">
    <text evidence="3">Belongs to the UDP-glucose/GDP-mannose dehydrogenase family.</text>
</comment>
<evidence type="ECO:0000256" key="3">
    <source>
        <dbReference type="PIRNR" id="PIRNR000124"/>
    </source>
</evidence>
<organism evidence="5 6">
    <name type="scientific">Grimontia celer</name>
    <dbReference type="NCBI Taxonomy" id="1796497"/>
    <lineage>
        <taxon>Bacteria</taxon>
        <taxon>Pseudomonadati</taxon>
        <taxon>Pseudomonadota</taxon>
        <taxon>Gammaproteobacteria</taxon>
        <taxon>Vibrionales</taxon>
        <taxon>Vibrionaceae</taxon>
        <taxon>Grimontia</taxon>
    </lineage>
</organism>
<sequence>MSFKKVSVIGLGYIGLPTAAVVASRGIEVVGVDVNPMAVDTINQGNIHIVEPDLDIVVRGVVSTGNLRATTQPEPAEAFMIAVPTPFKESNSPDLSYIEAAANAIAPVLDKGNLVILESTSPVGATEKLAAWLKAARPDLTFPQDLGDAADVKIAHCPERVLPGYVLQELVANDRVIGGLSKACSEKAVELYKTFVRGECIITNARTAEMAKLTENSFRDVNIAFANELSMISDKLKINVWELIRLANRHPRVNILNPGPGVGGHCIAVDPWFIVDSCPDEAKIIRQARLTNDSKPHYVIDQVVKAADEFKRPVIACLGLAFKADIDDLRESPALQIVQELASKNVGQIFAVEPNVESIPEQLVYAGVEQMTLEGALERANIIVVLVDHKQFKEADKTQLATKVVIDTRGIIN</sequence>
<dbReference type="Pfam" id="PF00984">
    <property type="entry name" value="UDPG_MGDP_dh"/>
    <property type="match status" value="1"/>
</dbReference>
<dbReference type="InterPro" id="IPR017476">
    <property type="entry name" value="UDP-Glc/GDP-Man"/>
</dbReference>
<dbReference type="InterPro" id="IPR001732">
    <property type="entry name" value="UDP-Glc/GDP-Man_DH_N"/>
</dbReference>
<dbReference type="RefSeq" id="WP_062662767.1">
    <property type="nucleotide sequence ID" value="NZ_FIZX01000001.1"/>
</dbReference>
<dbReference type="EC" id="1.1.1.136" evidence="5"/>
<dbReference type="InterPro" id="IPR036291">
    <property type="entry name" value="NAD(P)-bd_dom_sf"/>
</dbReference>
<dbReference type="NCBIfam" id="TIGR03026">
    <property type="entry name" value="NDP-sugDHase"/>
    <property type="match status" value="1"/>
</dbReference>
<evidence type="ECO:0000313" key="5">
    <source>
        <dbReference type="EMBL" id="CZF80037.1"/>
    </source>
</evidence>
<dbReference type="GO" id="GO:0016628">
    <property type="term" value="F:oxidoreductase activity, acting on the CH-CH group of donors, NAD or NADP as acceptor"/>
    <property type="evidence" value="ECO:0007669"/>
    <property type="project" value="InterPro"/>
</dbReference>
<evidence type="ECO:0000256" key="1">
    <source>
        <dbReference type="ARBA" id="ARBA00023002"/>
    </source>
</evidence>
<dbReference type="OrthoDB" id="9803238at2"/>
<accession>A0A128EZT3</accession>
<dbReference type="SUPFAM" id="SSF51735">
    <property type="entry name" value="NAD(P)-binding Rossmann-fold domains"/>
    <property type="match status" value="1"/>
</dbReference>
<dbReference type="InterPro" id="IPR008927">
    <property type="entry name" value="6-PGluconate_DH-like_C_sf"/>
</dbReference>
<dbReference type="GO" id="GO:0047004">
    <property type="term" value="F:UDP-N-acetylglucosamine 6-dehydrogenase activity"/>
    <property type="evidence" value="ECO:0007669"/>
    <property type="project" value="UniProtKB-EC"/>
</dbReference>
<dbReference type="PIRSF" id="PIRSF000124">
    <property type="entry name" value="UDPglc_GDPman_dh"/>
    <property type="match status" value="1"/>
</dbReference>
<dbReference type="PANTHER" id="PTHR43491:SF1">
    <property type="entry name" value="UDP-N-ACETYL-D-MANNOSAMINE DEHYDROGENASE"/>
    <property type="match status" value="1"/>
</dbReference>
<evidence type="ECO:0000256" key="2">
    <source>
        <dbReference type="ARBA" id="ARBA00023027"/>
    </source>
</evidence>